<evidence type="ECO:0000313" key="1">
    <source>
        <dbReference type="EMBL" id="NLH34477.1"/>
    </source>
</evidence>
<sequence>MDFTEEKRDEILHWINEHQEEYMRAWIDGYTVEK</sequence>
<dbReference type="AlphaFoldDB" id="A0A847IZG9"/>
<name>A0A847IZG9_9LACT</name>
<gene>
    <name evidence="1" type="ORF">GX453_00315</name>
</gene>
<comment type="caution">
    <text evidence="1">The sequence shown here is derived from an EMBL/GenBank/DDBJ whole genome shotgun (WGS) entry which is preliminary data.</text>
</comment>
<proteinExistence type="predicted"/>
<organism evidence="1 2">
    <name type="scientific">Pseudolactococcus chungangensis</name>
    <dbReference type="NCBI Taxonomy" id="451457"/>
    <lineage>
        <taxon>Bacteria</taxon>
        <taxon>Bacillati</taxon>
        <taxon>Bacillota</taxon>
        <taxon>Bacilli</taxon>
        <taxon>Lactobacillales</taxon>
        <taxon>Streptococcaceae</taxon>
        <taxon>Pseudolactococcus</taxon>
    </lineage>
</organism>
<accession>A0A847IZG9</accession>
<reference evidence="1 2" key="1">
    <citation type="journal article" date="2020" name="Biotechnol. Biofuels">
        <title>New insights from the biogas microbiome by comprehensive genome-resolved metagenomics of nearly 1600 species originating from multiple anaerobic digesters.</title>
        <authorList>
            <person name="Campanaro S."/>
            <person name="Treu L."/>
            <person name="Rodriguez-R L.M."/>
            <person name="Kovalovszki A."/>
            <person name="Ziels R.M."/>
            <person name="Maus I."/>
            <person name="Zhu X."/>
            <person name="Kougias P.G."/>
            <person name="Basile A."/>
            <person name="Luo G."/>
            <person name="Schluter A."/>
            <person name="Konstantinidis K.T."/>
            <person name="Angelidaki I."/>
        </authorList>
    </citation>
    <scope>NUCLEOTIDE SEQUENCE [LARGE SCALE GENOMIC DNA]</scope>
    <source>
        <strain evidence="1">AS27yjCOA_61</strain>
    </source>
</reference>
<protein>
    <submittedName>
        <fullName evidence="1">DUF1642 domain-containing protein</fullName>
    </submittedName>
</protein>
<dbReference type="InterPro" id="IPR012865">
    <property type="entry name" value="DUF1642"/>
</dbReference>
<dbReference type="EMBL" id="JAAYVO010000005">
    <property type="protein sequence ID" value="NLH34477.1"/>
    <property type="molecule type" value="Genomic_DNA"/>
</dbReference>
<dbReference type="Proteomes" id="UP000559962">
    <property type="component" value="Unassembled WGS sequence"/>
</dbReference>
<evidence type="ECO:0000313" key="2">
    <source>
        <dbReference type="Proteomes" id="UP000559962"/>
    </source>
</evidence>
<dbReference type="Pfam" id="PF07852">
    <property type="entry name" value="DUF1642"/>
    <property type="match status" value="1"/>
</dbReference>